<sequence>MTRRHFLQAATSAVLSMGLGGLFSSHHAAAHMREIKYLRQIVTHDPQTTRMIQWDSVNLLPDVRVEVRPAGTHPHIDIYIPSYTYFDIDDAPQYTYHAEIRVPRGGGDYRVTSAHGTSAWIPIAQPDRNGTVRALLFSDSQCGESYDVWRGLYHAAWRRHPHADFAALVGDLVDNGESSWHWESFLSAMGGADSPLARHIHAPALGNHEYYGLSWTAVPPARYLHTFALPDNGSTAFPGHYYSFTMGVVHFMVLDTQFLELGTRGSLLKVEQLAWLIRDAAESHAPWRVVLMHKDILACGDYQTEQGTTAGISDVGRVFMDTFDALGIDLVVSGHIHTYRRRQIRAQKTDQNGTLYLLAGPAGNEYFDVPAESYDLAASANPAPSNYLYMEANAKELHVACETADGTVIDTVTLRKSKPPA</sequence>
<comment type="caution">
    <text evidence="3">The sequence shown here is derived from an EMBL/GenBank/DDBJ whole genome shotgun (WGS) entry which is preliminary data.</text>
</comment>
<dbReference type="InterPro" id="IPR019546">
    <property type="entry name" value="TAT_signal_bac_arc"/>
</dbReference>
<feature type="domain" description="Calcineurin-like phosphoesterase" evidence="2">
    <location>
        <begin position="133"/>
        <end position="339"/>
    </location>
</feature>
<dbReference type="NCBIfam" id="TIGR01409">
    <property type="entry name" value="TAT_signal_seq"/>
    <property type="match status" value="1"/>
</dbReference>
<accession>E7N327</accession>
<dbReference type="HOGENOM" id="CLU_035600_1_1_9"/>
<dbReference type="SUPFAM" id="SSF56300">
    <property type="entry name" value="Metallo-dependent phosphatases"/>
    <property type="match status" value="1"/>
</dbReference>
<protein>
    <submittedName>
        <fullName evidence="3">Tat pathway signal sequence domain protein</fullName>
    </submittedName>
</protein>
<feature type="chain" id="PRO_5038674205" evidence="1">
    <location>
        <begin position="29"/>
        <end position="421"/>
    </location>
</feature>
<dbReference type="Pfam" id="PF00149">
    <property type="entry name" value="Metallophos"/>
    <property type="match status" value="1"/>
</dbReference>
<keyword evidence="4" id="KW-1185">Reference proteome</keyword>
<keyword evidence="1" id="KW-0732">Signal</keyword>
<evidence type="ECO:0000313" key="4">
    <source>
        <dbReference type="Proteomes" id="UP000004633"/>
    </source>
</evidence>
<evidence type="ECO:0000256" key="1">
    <source>
        <dbReference type="SAM" id="SignalP"/>
    </source>
</evidence>
<dbReference type="PROSITE" id="PS51318">
    <property type="entry name" value="TAT"/>
    <property type="match status" value="1"/>
</dbReference>
<organism evidence="3 4">
    <name type="scientific">Selenomonas artemidis F0399</name>
    <dbReference type="NCBI Taxonomy" id="749551"/>
    <lineage>
        <taxon>Bacteria</taxon>
        <taxon>Bacillati</taxon>
        <taxon>Bacillota</taxon>
        <taxon>Negativicutes</taxon>
        <taxon>Selenomonadales</taxon>
        <taxon>Selenomonadaceae</taxon>
        <taxon>Selenomonas</taxon>
    </lineage>
</organism>
<dbReference type="InterPro" id="IPR006311">
    <property type="entry name" value="TAT_signal"/>
</dbReference>
<dbReference type="Proteomes" id="UP000004633">
    <property type="component" value="Unassembled WGS sequence"/>
</dbReference>
<dbReference type="AlphaFoldDB" id="E7N327"/>
<dbReference type="RefSeq" id="WP_009350057.1">
    <property type="nucleotide sequence ID" value="NZ_GL638136.1"/>
</dbReference>
<dbReference type="InterPro" id="IPR004843">
    <property type="entry name" value="Calcineurin-like_PHP"/>
</dbReference>
<dbReference type="PANTHER" id="PTHR45867">
    <property type="entry name" value="PURPLE ACID PHOSPHATASE"/>
    <property type="match status" value="1"/>
</dbReference>
<dbReference type="STRING" id="749551.HMPREF9555_01399"/>
<feature type="signal peptide" evidence="1">
    <location>
        <begin position="1"/>
        <end position="28"/>
    </location>
</feature>
<evidence type="ECO:0000313" key="3">
    <source>
        <dbReference type="EMBL" id="EFW29588.1"/>
    </source>
</evidence>
<dbReference type="GO" id="GO:0016787">
    <property type="term" value="F:hydrolase activity"/>
    <property type="evidence" value="ECO:0007669"/>
    <property type="project" value="InterPro"/>
</dbReference>
<gene>
    <name evidence="3" type="ORF">HMPREF9555_01399</name>
</gene>
<dbReference type="InterPro" id="IPR029052">
    <property type="entry name" value="Metallo-depent_PP-like"/>
</dbReference>
<dbReference type="Gene3D" id="3.60.21.10">
    <property type="match status" value="1"/>
</dbReference>
<evidence type="ECO:0000259" key="2">
    <source>
        <dbReference type="Pfam" id="PF00149"/>
    </source>
</evidence>
<proteinExistence type="predicted"/>
<name>E7N327_9FIRM</name>
<reference evidence="3 4" key="1">
    <citation type="submission" date="2010-08" db="EMBL/GenBank/DDBJ databases">
        <authorList>
            <person name="Weinstock G."/>
            <person name="Sodergren E."/>
            <person name="Clifton S."/>
            <person name="Fulton L."/>
            <person name="Fulton B."/>
            <person name="Courtney L."/>
            <person name="Fronick C."/>
            <person name="Harrison M."/>
            <person name="Strong C."/>
            <person name="Farmer C."/>
            <person name="Delahaunty K."/>
            <person name="Markovic C."/>
            <person name="Hall O."/>
            <person name="Minx P."/>
            <person name="Tomlinson C."/>
            <person name="Mitreva M."/>
            <person name="Hou S."/>
            <person name="Chen J."/>
            <person name="Wollam A."/>
            <person name="Pepin K.H."/>
            <person name="Johnson M."/>
            <person name="Bhonagiri V."/>
            <person name="Zhang X."/>
            <person name="Suruliraj S."/>
            <person name="Warren W."/>
            <person name="Chinwalla A."/>
            <person name="Mardis E.R."/>
            <person name="Wilson R.K."/>
        </authorList>
    </citation>
    <scope>NUCLEOTIDE SEQUENCE [LARGE SCALE GENOMIC DNA]</scope>
    <source>
        <strain evidence="3 4">F0399</strain>
    </source>
</reference>
<dbReference type="EMBL" id="AECV01000023">
    <property type="protein sequence ID" value="EFW29588.1"/>
    <property type="molecule type" value="Genomic_DNA"/>
</dbReference>